<keyword evidence="2" id="KW-0808">Transferase</keyword>
<evidence type="ECO:0000313" key="3">
    <source>
        <dbReference type="Proteomes" id="UP000003730"/>
    </source>
</evidence>
<dbReference type="PANTHER" id="PTHR43861">
    <property type="entry name" value="TRANS-ACONITATE 2-METHYLTRANSFERASE-RELATED"/>
    <property type="match status" value="1"/>
</dbReference>
<keyword evidence="2" id="KW-0489">Methyltransferase</keyword>
<reference evidence="2 3" key="1">
    <citation type="journal article" date="2008" name="Int. J. Syst. Evol. Microbiol.">
        <title>Bizionia argentinensis sp. nov., isolated from surface marine water in Antarctica.</title>
        <authorList>
            <person name="Bercovich A."/>
            <person name="Vazquez S.C."/>
            <person name="Yankilevich P."/>
            <person name="Coria S.H."/>
            <person name="Foti M."/>
            <person name="Hernandez E."/>
            <person name="Vidal A."/>
            <person name="Ruberto L."/>
            <person name="Melo C."/>
            <person name="Marenssi S."/>
            <person name="Criscuolo M."/>
            <person name="Memoli M."/>
            <person name="Arguelles M."/>
            <person name="Mac Cormack W.P."/>
        </authorList>
    </citation>
    <scope>NUCLEOTIDE SEQUENCE [LARGE SCALE GENOMIC DNA]</scope>
    <source>
        <strain evidence="2 3">JUB59</strain>
    </source>
</reference>
<keyword evidence="3" id="KW-1185">Reference proteome</keyword>
<dbReference type="Proteomes" id="UP000003730">
    <property type="component" value="Unassembled WGS sequence"/>
</dbReference>
<evidence type="ECO:0000313" key="2">
    <source>
        <dbReference type="EMBL" id="EGV44393.1"/>
    </source>
</evidence>
<feature type="domain" description="Methyltransferase type 11" evidence="1">
    <location>
        <begin position="39"/>
        <end position="132"/>
    </location>
</feature>
<dbReference type="AlphaFoldDB" id="G2EAS0"/>
<dbReference type="Pfam" id="PF08241">
    <property type="entry name" value="Methyltransf_11"/>
    <property type="match status" value="1"/>
</dbReference>
<dbReference type="eggNOG" id="COG2227">
    <property type="taxonomic scope" value="Bacteria"/>
</dbReference>
<protein>
    <submittedName>
        <fullName evidence="2">Class I SAM-dependent methyltransferase</fullName>
    </submittedName>
</protein>
<comment type="caution">
    <text evidence="2">The sequence shown here is derived from an EMBL/GenBank/DDBJ whole genome shotgun (WGS) entry which is preliminary data.</text>
</comment>
<proteinExistence type="predicted"/>
<dbReference type="InterPro" id="IPR013216">
    <property type="entry name" value="Methyltransf_11"/>
</dbReference>
<dbReference type="RefSeq" id="WP_008635589.1">
    <property type="nucleotide sequence ID" value="NZ_AFXZ01000009.1"/>
</dbReference>
<dbReference type="STRING" id="1046627.BZARG_602"/>
<dbReference type="SUPFAM" id="SSF53335">
    <property type="entry name" value="S-adenosyl-L-methionine-dependent methyltransferases"/>
    <property type="match status" value="1"/>
</dbReference>
<evidence type="ECO:0000259" key="1">
    <source>
        <dbReference type="Pfam" id="PF08241"/>
    </source>
</evidence>
<dbReference type="CDD" id="cd02440">
    <property type="entry name" value="AdoMet_MTases"/>
    <property type="match status" value="1"/>
</dbReference>
<organism evidence="2 3">
    <name type="scientific">Bizionia argentinensis JUB59</name>
    <dbReference type="NCBI Taxonomy" id="1046627"/>
    <lineage>
        <taxon>Bacteria</taxon>
        <taxon>Pseudomonadati</taxon>
        <taxon>Bacteroidota</taxon>
        <taxon>Flavobacteriia</taxon>
        <taxon>Flavobacteriales</taxon>
        <taxon>Flavobacteriaceae</taxon>
        <taxon>Bizionia</taxon>
    </lineage>
</organism>
<dbReference type="GO" id="GO:0008757">
    <property type="term" value="F:S-adenosylmethionine-dependent methyltransferase activity"/>
    <property type="evidence" value="ECO:0007669"/>
    <property type="project" value="InterPro"/>
</dbReference>
<dbReference type="GO" id="GO:0032259">
    <property type="term" value="P:methylation"/>
    <property type="evidence" value="ECO:0007669"/>
    <property type="project" value="UniProtKB-KW"/>
</dbReference>
<sequence length="274" mass="31671">MSSKFTGERLETSICNGNTINHLHRYAISMALIKEKTVLDIASGEGYGSHLMSLDASFVYGVDIDAETIERAKIKYNRGNLKFLHGSTSKIPLENNSVDVVISFETIEHHNEHEEMLTEIKRVLRPEGTLLISSPDKHFYSDLRKYTNPFHIKELYKDEFIDLLSIRFKNHKLFSQSYINGSSLILEDRKRYEFEFFTGDYSKVKNTLSNANFLIALCSDSDLVNINNSIFEGGYMLEEQVLEKKLKNVYSSNSYKLGSFILTPFRIMKRYLKR</sequence>
<dbReference type="Gene3D" id="3.40.50.150">
    <property type="entry name" value="Vaccinia Virus protein VP39"/>
    <property type="match status" value="1"/>
</dbReference>
<dbReference type="OrthoDB" id="3896938at2"/>
<gene>
    <name evidence="2" type="ORF">BZARG_602</name>
</gene>
<dbReference type="EMBL" id="AFXZ01000009">
    <property type="protein sequence ID" value="EGV44393.1"/>
    <property type="molecule type" value="Genomic_DNA"/>
</dbReference>
<accession>G2EAS0</accession>
<name>G2EAS0_9FLAO</name>
<dbReference type="InterPro" id="IPR029063">
    <property type="entry name" value="SAM-dependent_MTases_sf"/>
</dbReference>
<dbReference type="PATRIC" id="fig|1046627.3.peg.637"/>